<evidence type="ECO:0000256" key="1">
    <source>
        <dbReference type="ARBA" id="ARBA00022737"/>
    </source>
</evidence>
<keyword evidence="2 3" id="KW-0040">ANK repeat</keyword>
<dbReference type="InterPro" id="IPR002110">
    <property type="entry name" value="Ankyrin_rpt"/>
</dbReference>
<comment type="caution">
    <text evidence="4">The sequence shown here is derived from an EMBL/GenBank/DDBJ whole genome shotgun (WGS) entry which is preliminary data.</text>
</comment>
<dbReference type="SUPFAM" id="SSF48403">
    <property type="entry name" value="Ankyrin repeat"/>
    <property type="match status" value="1"/>
</dbReference>
<sequence>MVIHLRALDCDHQIKDKEGNGIGHLAARQGHVHVLENLMDVIFTEARNQDGQRVLHLAAEGGHLDCVKLLLDNHSQINVLCNVSTGGKQCEYNWRGTVRVCVVQSWIAFRLSGVETLDSSQRQPLLT</sequence>
<dbReference type="PANTHER" id="PTHR24198:SF195">
    <property type="entry name" value="DEATH DOMAIN-CONTAINING PROTEIN"/>
    <property type="match status" value="1"/>
</dbReference>
<dbReference type="STRING" id="75743.A0A401QB01"/>
<evidence type="ECO:0000313" key="5">
    <source>
        <dbReference type="Proteomes" id="UP000288216"/>
    </source>
</evidence>
<dbReference type="Proteomes" id="UP000288216">
    <property type="component" value="Unassembled WGS sequence"/>
</dbReference>
<proteinExistence type="predicted"/>
<dbReference type="Gene3D" id="1.25.40.20">
    <property type="entry name" value="Ankyrin repeat-containing domain"/>
    <property type="match status" value="1"/>
</dbReference>
<evidence type="ECO:0000256" key="2">
    <source>
        <dbReference type="ARBA" id="ARBA00023043"/>
    </source>
</evidence>
<name>A0A401QB01_SCYTO</name>
<protein>
    <submittedName>
        <fullName evidence="4">Uncharacterized protein</fullName>
    </submittedName>
</protein>
<gene>
    <name evidence="4" type="ORF">scyTo_0022351</name>
</gene>
<dbReference type="PANTHER" id="PTHR24198">
    <property type="entry name" value="ANKYRIN REPEAT AND PROTEIN KINASE DOMAIN-CONTAINING PROTEIN"/>
    <property type="match status" value="1"/>
</dbReference>
<evidence type="ECO:0000256" key="3">
    <source>
        <dbReference type="PROSITE-ProRule" id="PRU00023"/>
    </source>
</evidence>
<dbReference type="Pfam" id="PF12796">
    <property type="entry name" value="Ank_2"/>
    <property type="match status" value="1"/>
</dbReference>
<dbReference type="PROSITE" id="PS50297">
    <property type="entry name" value="ANK_REP_REGION"/>
    <property type="match status" value="1"/>
</dbReference>
<dbReference type="OrthoDB" id="6156898at2759"/>
<dbReference type="InterPro" id="IPR036770">
    <property type="entry name" value="Ankyrin_rpt-contain_sf"/>
</dbReference>
<keyword evidence="5" id="KW-1185">Reference proteome</keyword>
<feature type="repeat" description="ANK" evidence="3">
    <location>
        <begin position="50"/>
        <end position="82"/>
    </location>
</feature>
<dbReference type="AlphaFoldDB" id="A0A401QB01"/>
<dbReference type="PROSITE" id="PS50088">
    <property type="entry name" value="ANK_REPEAT"/>
    <property type="match status" value="1"/>
</dbReference>
<dbReference type="SMART" id="SM00248">
    <property type="entry name" value="ANK"/>
    <property type="match status" value="2"/>
</dbReference>
<accession>A0A401QB01</accession>
<keyword evidence="1" id="KW-0677">Repeat</keyword>
<evidence type="ECO:0000313" key="4">
    <source>
        <dbReference type="EMBL" id="GCB82542.1"/>
    </source>
</evidence>
<dbReference type="EMBL" id="BFAA01022208">
    <property type="protein sequence ID" value="GCB82542.1"/>
    <property type="molecule type" value="Genomic_DNA"/>
</dbReference>
<organism evidence="4 5">
    <name type="scientific">Scyliorhinus torazame</name>
    <name type="common">Cloudy catshark</name>
    <name type="synonym">Catulus torazame</name>
    <dbReference type="NCBI Taxonomy" id="75743"/>
    <lineage>
        <taxon>Eukaryota</taxon>
        <taxon>Metazoa</taxon>
        <taxon>Chordata</taxon>
        <taxon>Craniata</taxon>
        <taxon>Vertebrata</taxon>
        <taxon>Chondrichthyes</taxon>
        <taxon>Elasmobranchii</taxon>
        <taxon>Galeomorphii</taxon>
        <taxon>Galeoidea</taxon>
        <taxon>Carcharhiniformes</taxon>
        <taxon>Scyliorhinidae</taxon>
        <taxon>Scyliorhinus</taxon>
    </lineage>
</organism>
<reference evidence="4 5" key="1">
    <citation type="journal article" date="2018" name="Nat. Ecol. Evol.">
        <title>Shark genomes provide insights into elasmobranch evolution and the origin of vertebrates.</title>
        <authorList>
            <person name="Hara Y"/>
            <person name="Yamaguchi K"/>
            <person name="Onimaru K"/>
            <person name="Kadota M"/>
            <person name="Koyanagi M"/>
            <person name="Keeley SD"/>
            <person name="Tatsumi K"/>
            <person name="Tanaka K"/>
            <person name="Motone F"/>
            <person name="Kageyama Y"/>
            <person name="Nozu R"/>
            <person name="Adachi N"/>
            <person name="Nishimura O"/>
            <person name="Nakagawa R"/>
            <person name="Tanegashima C"/>
            <person name="Kiyatake I"/>
            <person name="Matsumoto R"/>
            <person name="Murakumo K"/>
            <person name="Nishida K"/>
            <person name="Terakita A"/>
            <person name="Kuratani S"/>
            <person name="Sato K"/>
            <person name="Hyodo S Kuraku.S."/>
        </authorList>
    </citation>
    <scope>NUCLEOTIDE SEQUENCE [LARGE SCALE GENOMIC DNA]</scope>
</reference>